<dbReference type="SUPFAM" id="SSF52540">
    <property type="entry name" value="P-loop containing nucleoside triphosphate hydrolases"/>
    <property type="match status" value="1"/>
</dbReference>
<name>A0A1M7ILI8_9GAMM</name>
<protein>
    <submittedName>
        <fullName evidence="4">Cell division protein ZapE</fullName>
    </submittedName>
</protein>
<dbReference type="Proteomes" id="UP000321726">
    <property type="component" value="Unassembled WGS sequence"/>
</dbReference>
<dbReference type="InterPro" id="IPR005654">
    <property type="entry name" value="ATPase_AFG1-like"/>
</dbReference>
<evidence type="ECO:0000313" key="4">
    <source>
        <dbReference type="EMBL" id="SHM41267.1"/>
    </source>
</evidence>
<evidence type="ECO:0000256" key="1">
    <source>
        <dbReference type="ARBA" id="ARBA00022741"/>
    </source>
</evidence>
<dbReference type="GO" id="GO:0016887">
    <property type="term" value="F:ATP hydrolysis activity"/>
    <property type="evidence" value="ECO:0007669"/>
    <property type="project" value="InterPro"/>
</dbReference>
<dbReference type="Proteomes" id="UP000184123">
    <property type="component" value="Unassembled WGS sequence"/>
</dbReference>
<organism evidence="4 5">
    <name type="scientific">Halomonas cupida</name>
    <dbReference type="NCBI Taxonomy" id="44933"/>
    <lineage>
        <taxon>Bacteria</taxon>
        <taxon>Pseudomonadati</taxon>
        <taxon>Pseudomonadota</taxon>
        <taxon>Gammaproteobacteria</taxon>
        <taxon>Oceanospirillales</taxon>
        <taxon>Halomonadaceae</taxon>
        <taxon>Halomonas</taxon>
    </lineage>
</organism>
<dbReference type="PANTHER" id="PTHR12169">
    <property type="entry name" value="ATPASE N2B"/>
    <property type="match status" value="1"/>
</dbReference>
<reference evidence="3 6" key="2">
    <citation type="submission" date="2019-07" db="EMBL/GenBank/DDBJ databases">
        <title>Whole genome shotgun sequence of Halomonas cupida NBRC 102219.</title>
        <authorList>
            <person name="Hosoyama A."/>
            <person name="Uohara A."/>
            <person name="Ohji S."/>
            <person name="Ichikawa N."/>
        </authorList>
    </citation>
    <scope>NUCLEOTIDE SEQUENCE [LARGE SCALE GENOMIC DNA]</scope>
    <source>
        <strain evidence="3 6">NBRC 102219</strain>
    </source>
</reference>
<keyword evidence="4" id="KW-0131">Cell cycle</keyword>
<dbReference type="GO" id="GO:0005737">
    <property type="term" value="C:cytoplasm"/>
    <property type="evidence" value="ECO:0007669"/>
    <property type="project" value="TreeGrafter"/>
</dbReference>
<dbReference type="InterPro" id="IPR027417">
    <property type="entry name" value="P-loop_NTPase"/>
</dbReference>
<dbReference type="Gene3D" id="3.40.50.300">
    <property type="entry name" value="P-loop containing nucleotide triphosphate hydrolases"/>
    <property type="match status" value="1"/>
</dbReference>
<evidence type="ECO:0000256" key="2">
    <source>
        <dbReference type="ARBA" id="ARBA00022840"/>
    </source>
</evidence>
<keyword evidence="6" id="KW-1185">Reference proteome</keyword>
<reference evidence="4 5" key="1">
    <citation type="submission" date="2016-11" db="EMBL/GenBank/DDBJ databases">
        <authorList>
            <person name="Jaros S."/>
            <person name="Januszkiewicz K."/>
            <person name="Wedrychowicz H."/>
        </authorList>
    </citation>
    <scope>NUCLEOTIDE SEQUENCE [LARGE SCALE GENOMIC DNA]</scope>
    <source>
        <strain evidence="4 5">DSM 4740</strain>
    </source>
</reference>
<dbReference type="PANTHER" id="PTHR12169:SF6">
    <property type="entry name" value="AFG1-LIKE ATPASE"/>
    <property type="match status" value="1"/>
</dbReference>
<evidence type="ECO:0000313" key="5">
    <source>
        <dbReference type="Proteomes" id="UP000184123"/>
    </source>
</evidence>
<dbReference type="AlphaFoldDB" id="A0A1M7ILI8"/>
<dbReference type="NCBIfam" id="NF040713">
    <property type="entry name" value="ZapE"/>
    <property type="match status" value="1"/>
</dbReference>
<keyword evidence="2" id="KW-0067">ATP-binding</keyword>
<gene>
    <name evidence="3" type="ORF">HCU01_20460</name>
    <name evidence="4" type="ORF">SAMN05660971_02890</name>
</gene>
<proteinExistence type="predicted"/>
<evidence type="ECO:0000313" key="3">
    <source>
        <dbReference type="EMBL" id="GEN24097.1"/>
    </source>
</evidence>
<sequence length="373" mass="41578">MKAWQSALDGGLIVDDPGQRSAVAELEACHQGLDSDGAARGVYLWGRVGRGKTWLMNLFAASCPVAVRRLHFHHFMRWVHRRQLHWRGHANPLTCLARELATEVAVLCLDELYVEDIADAILLGGLMSRLFDQGVVVVATSNQPPQELYREGYNRERFLPAIDAILANMTVVAVDGDMDHRHHPGETCQRYHVRRAGQPSRLPMLFAKTEAAVQYDLDVDLGARTIHARGVGRHTLWCDYAALCETPLAAVDFIALCDRFQLLLLGNLPSLVGEGQQARIARGTEDASHRVVAGDRELPPLSSKDDGVRRFIALVDECYDRGVPLIIEAEVAMDELYSTGHLAFAFRRTRSRLQEMQLQRFGRLNPAVADLSS</sequence>
<dbReference type="GO" id="GO:0005524">
    <property type="term" value="F:ATP binding"/>
    <property type="evidence" value="ECO:0007669"/>
    <property type="project" value="UniProtKB-KW"/>
</dbReference>
<dbReference type="GO" id="GO:0032153">
    <property type="term" value="C:cell division site"/>
    <property type="evidence" value="ECO:0007669"/>
    <property type="project" value="TreeGrafter"/>
</dbReference>
<dbReference type="EMBL" id="BJXU01000075">
    <property type="protein sequence ID" value="GEN24097.1"/>
    <property type="molecule type" value="Genomic_DNA"/>
</dbReference>
<accession>A0A1M7ILI8</accession>
<dbReference type="Pfam" id="PF03969">
    <property type="entry name" value="AFG1_ATPase"/>
    <property type="match status" value="2"/>
</dbReference>
<dbReference type="STRING" id="44933.SAMN05660971_02890"/>
<keyword evidence="4" id="KW-0132">Cell division</keyword>
<evidence type="ECO:0000313" key="6">
    <source>
        <dbReference type="Proteomes" id="UP000321726"/>
    </source>
</evidence>
<dbReference type="EMBL" id="FRCA01000008">
    <property type="protein sequence ID" value="SHM41267.1"/>
    <property type="molecule type" value="Genomic_DNA"/>
</dbReference>
<dbReference type="GO" id="GO:0051301">
    <property type="term" value="P:cell division"/>
    <property type="evidence" value="ECO:0007669"/>
    <property type="project" value="UniProtKB-KW"/>
</dbReference>
<keyword evidence="1" id="KW-0547">Nucleotide-binding</keyword>